<gene>
    <name evidence="12" type="primary">CASS4</name>
    <name evidence="12" type="ORF">L345_08735</name>
</gene>
<dbReference type="InterPro" id="IPR036028">
    <property type="entry name" value="SH3-like_dom_sf"/>
</dbReference>
<keyword evidence="8" id="KW-0965">Cell junction</keyword>
<evidence type="ECO:0000256" key="2">
    <source>
        <dbReference type="ARBA" id="ARBA00004496"/>
    </source>
</evidence>
<reference evidence="12 13" key="1">
    <citation type="journal article" date="2013" name="Proc. Natl. Acad. Sci. U.S.A.">
        <title>The king cobra genome reveals dynamic gene evolution and adaptation in the snake venom system.</title>
        <authorList>
            <person name="Vonk F.J."/>
            <person name="Casewell N.R."/>
            <person name="Henkel C.V."/>
            <person name="Heimberg A.M."/>
            <person name="Jansen H.J."/>
            <person name="McCleary R.J."/>
            <person name="Kerkkamp H.M."/>
            <person name="Vos R.A."/>
            <person name="Guerreiro I."/>
            <person name="Calvete J.J."/>
            <person name="Wuster W."/>
            <person name="Woods A.E."/>
            <person name="Logan J.M."/>
            <person name="Harrison R.A."/>
            <person name="Castoe T.A."/>
            <person name="de Koning A.P."/>
            <person name="Pollock D.D."/>
            <person name="Yandell M."/>
            <person name="Calderon D."/>
            <person name="Renjifo C."/>
            <person name="Currier R.B."/>
            <person name="Salgado D."/>
            <person name="Pla D."/>
            <person name="Sanz L."/>
            <person name="Hyder A.S."/>
            <person name="Ribeiro J.M."/>
            <person name="Arntzen J.W."/>
            <person name="van den Thillart G.E."/>
            <person name="Boetzer M."/>
            <person name="Pirovano W."/>
            <person name="Dirks R.P."/>
            <person name="Spaink H.P."/>
            <person name="Duboule D."/>
            <person name="McGlinn E."/>
            <person name="Kini R.M."/>
            <person name="Richardson M.K."/>
        </authorList>
    </citation>
    <scope>NUCLEOTIDE SEQUENCE</scope>
    <source>
        <tissue evidence="12">Blood</tissue>
    </source>
</reference>
<comment type="subcellular location">
    <subcellularLocation>
        <location evidence="1">Cell junction</location>
        <location evidence="1">Focal adhesion</location>
    </subcellularLocation>
    <subcellularLocation>
        <location evidence="2">Cytoplasm</location>
    </subcellularLocation>
</comment>
<dbReference type="CDD" id="cd12000">
    <property type="entry name" value="SH3_CASS4"/>
    <property type="match status" value="1"/>
</dbReference>
<evidence type="ECO:0000256" key="6">
    <source>
        <dbReference type="ARBA" id="ARBA00022553"/>
    </source>
</evidence>
<evidence type="ECO:0000256" key="5">
    <source>
        <dbReference type="ARBA" id="ARBA00022490"/>
    </source>
</evidence>
<feature type="domain" description="SH3" evidence="11">
    <location>
        <begin position="9"/>
        <end position="71"/>
    </location>
</feature>
<keyword evidence="4 9" id="KW-0728">SH3 domain</keyword>
<dbReference type="InterPro" id="IPR001452">
    <property type="entry name" value="SH3_domain"/>
</dbReference>
<keyword evidence="6" id="KW-0597">Phosphoprotein</keyword>
<proteinExistence type="inferred from homology"/>
<dbReference type="AlphaFoldDB" id="V8NU73"/>
<accession>V8NU73</accession>
<dbReference type="PRINTS" id="PR00452">
    <property type="entry name" value="SH3DOMAIN"/>
</dbReference>
<dbReference type="EMBL" id="AZIM01001870">
    <property type="protein sequence ID" value="ETE65491.1"/>
    <property type="molecule type" value="Genomic_DNA"/>
</dbReference>
<dbReference type="Proteomes" id="UP000018936">
    <property type="component" value="Unassembled WGS sequence"/>
</dbReference>
<dbReference type="FunFam" id="1.20.120.830:FF:000001">
    <property type="entry name" value="BCAR1 scaffold protein, Cas family member"/>
    <property type="match status" value="1"/>
</dbReference>
<dbReference type="PANTHER" id="PTHR10654:SF19">
    <property type="entry name" value="CAS SCAFFOLDING PROTEIN FAMILY MEMBER 4"/>
    <property type="match status" value="1"/>
</dbReference>
<comment type="caution">
    <text evidence="12">The sequence shown here is derived from an EMBL/GenBank/DDBJ whole genome shotgun (WGS) entry which is preliminary data.</text>
</comment>
<evidence type="ECO:0000256" key="3">
    <source>
        <dbReference type="ARBA" id="ARBA00007848"/>
    </source>
</evidence>
<dbReference type="OrthoDB" id="5983572at2759"/>
<keyword evidence="5" id="KW-0963">Cytoplasm</keyword>
<dbReference type="Pfam" id="PF04641">
    <property type="entry name" value="Rtf2"/>
    <property type="match status" value="1"/>
</dbReference>
<dbReference type="Pfam" id="PF08824">
    <property type="entry name" value="Serine_rich"/>
    <property type="match status" value="1"/>
</dbReference>
<evidence type="ECO:0000313" key="13">
    <source>
        <dbReference type="Proteomes" id="UP000018936"/>
    </source>
</evidence>
<evidence type="ECO:0000256" key="1">
    <source>
        <dbReference type="ARBA" id="ARBA00004246"/>
    </source>
</evidence>
<keyword evidence="13" id="KW-1185">Reference proteome</keyword>
<keyword evidence="7" id="KW-0130">Cell adhesion</keyword>
<organism evidence="12 13">
    <name type="scientific">Ophiophagus hannah</name>
    <name type="common">King cobra</name>
    <name type="synonym">Naja hannah</name>
    <dbReference type="NCBI Taxonomy" id="8665"/>
    <lineage>
        <taxon>Eukaryota</taxon>
        <taxon>Metazoa</taxon>
        <taxon>Chordata</taxon>
        <taxon>Craniata</taxon>
        <taxon>Vertebrata</taxon>
        <taxon>Euteleostomi</taxon>
        <taxon>Lepidosauria</taxon>
        <taxon>Squamata</taxon>
        <taxon>Bifurcata</taxon>
        <taxon>Unidentata</taxon>
        <taxon>Episquamata</taxon>
        <taxon>Toxicofera</taxon>
        <taxon>Serpentes</taxon>
        <taxon>Colubroidea</taxon>
        <taxon>Elapidae</taxon>
        <taxon>Elapinae</taxon>
        <taxon>Ophiophagus</taxon>
    </lineage>
</organism>
<dbReference type="InterPro" id="IPR035744">
    <property type="entry name" value="CASS4_SH3"/>
</dbReference>
<dbReference type="Pfam" id="PF00018">
    <property type="entry name" value="SH3_1"/>
    <property type="match status" value="1"/>
</dbReference>
<dbReference type="PROSITE" id="PS50002">
    <property type="entry name" value="SH3"/>
    <property type="match status" value="1"/>
</dbReference>
<dbReference type="Pfam" id="PF12026">
    <property type="entry name" value="CAS_C"/>
    <property type="match status" value="1"/>
</dbReference>
<name>V8NU73_OPHHA</name>
<dbReference type="Gene3D" id="2.30.30.40">
    <property type="entry name" value="SH3 Domains"/>
    <property type="match status" value="1"/>
</dbReference>
<dbReference type="GO" id="GO:0016477">
    <property type="term" value="P:cell migration"/>
    <property type="evidence" value="ECO:0007669"/>
    <property type="project" value="TreeGrafter"/>
</dbReference>
<evidence type="ECO:0000313" key="12">
    <source>
        <dbReference type="EMBL" id="ETE65491.1"/>
    </source>
</evidence>
<dbReference type="GO" id="GO:0005925">
    <property type="term" value="C:focal adhesion"/>
    <property type="evidence" value="ECO:0007669"/>
    <property type="project" value="UniProtKB-SubCell"/>
</dbReference>
<evidence type="ECO:0000256" key="7">
    <source>
        <dbReference type="ARBA" id="ARBA00022889"/>
    </source>
</evidence>
<dbReference type="GO" id="GO:0005886">
    <property type="term" value="C:plasma membrane"/>
    <property type="evidence" value="ECO:0007669"/>
    <property type="project" value="TreeGrafter"/>
</dbReference>
<feature type="non-terminal residue" evidence="12">
    <location>
        <position position="1"/>
    </location>
</feature>
<sequence>MVRHDSLVEKNTLAKALYDNKAECPDELAFRKGDILIVVEQNLLGSEGWWKCSLHGKQGLAPANRLQLLTSSQVPSVEQDFQGLPTNPLTTYQVPSVHGTSVPLSVYEKMDGWINPPSSSSSTSLLSTQEEYQGPALAAKVLSEKTETSSNQHLFTLPRATWASALEKRNDVYDIPTSQHSGSLLTQDLATPLSSRKDSRTFPCVEWCPEKVQQLYDIPSNPEKPSSCPWQDSAVEDVYVIPTPSTKPIANSAEKHYKTLPNLWKSEWIYDVPVAQDKAKLIQTSQNHAPQSHALYDIPPSRFDSDSQKISAINNKGKSVHPKSYNIPPIHRKLTCPELPLYDVPSTRDTFVQRPASNYDVPSNVLSTRIEKESQKLTHYDIPKGIPVALAQQKEHNYNMGENPYIIPLPSSTECNVDQDRLSVSSENSRTSTISTLSSSSTESFSSSISSTFSEELIKETTMELELAIDTLTKLQHGVSSSVASLMIFVSSKWRYPEYLEGNIEEIHRAIDHIKVSLGEFLKFARTIERNAVLGSDSKLQARIKKQLNVLSDSFQILVQTRDALNKCKWSLEILAIKKPQDNPDDLDQFVMVARTVPDDIKRFSSIIIANGKLLFKKSCKDKNSNDSKAGVELKMKKFGHEKQGENNSVLINSLDKAKENGLYSTETSLSLPEDCSTHLQSSPPTMKERTLSKQDPDNRMILSSLSRLYFGAVQKAIGIFHKTLSDNRTPEIFIAKSKLIIMIGQKLVDTLCQEALEKTNRNDVLRGSKAALCTNLTFILNIHIDISPEHRKPVGGEMGCDGGTIPKRHELVKGPRKVEKVRPGSERGVDKNAELVAQWYYCTLSQEKLSRPIVACELGRLYNKDAVIEFLLDKSSDKVLVEAASHIKSIKNVIELNLSDNPAWTGDKGNTKGDKYADIQSARFICPVVGLEMNGRHR</sequence>
<evidence type="ECO:0000256" key="4">
    <source>
        <dbReference type="ARBA" id="ARBA00022443"/>
    </source>
</evidence>
<evidence type="ECO:0000256" key="9">
    <source>
        <dbReference type="PROSITE-ProRule" id="PRU00192"/>
    </source>
</evidence>
<comment type="similarity">
    <text evidence="3">Belongs to the CAS family.</text>
</comment>
<evidence type="ECO:0000259" key="11">
    <source>
        <dbReference type="PROSITE" id="PS50002"/>
    </source>
</evidence>
<dbReference type="GO" id="GO:0007169">
    <property type="term" value="P:cell surface receptor protein tyrosine kinase signaling pathway"/>
    <property type="evidence" value="ECO:0007669"/>
    <property type="project" value="TreeGrafter"/>
</dbReference>
<dbReference type="Gene3D" id="1.20.120.230">
    <property type="entry name" value="Alpha-catenin/vinculin-like"/>
    <property type="match status" value="1"/>
</dbReference>
<dbReference type="PANTHER" id="PTHR10654">
    <property type="entry name" value="CAS SCAFFOLDING PROTEIN"/>
    <property type="match status" value="1"/>
</dbReference>
<dbReference type="InterPro" id="IPR014928">
    <property type="entry name" value="Serine_rich_dom"/>
</dbReference>
<dbReference type="Gene3D" id="1.20.120.830">
    <property type="entry name" value="Serine-rich domain"/>
    <property type="match status" value="1"/>
</dbReference>
<dbReference type="FunFam" id="2.30.30.40:FF:000009">
    <property type="entry name" value="Breast cancer anti-estrogen resistance 1"/>
    <property type="match status" value="1"/>
</dbReference>
<dbReference type="GO" id="GO:0007155">
    <property type="term" value="P:cell adhesion"/>
    <property type="evidence" value="ECO:0007669"/>
    <property type="project" value="UniProtKB-KW"/>
</dbReference>
<dbReference type="GO" id="GO:0005737">
    <property type="term" value="C:cytoplasm"/>
    <property type="evidence" value="ECO:0007669"/>
    <property type="project" value="UniProtKB-SubCell"/>
</dbReference>
<dbReference type="SMART" id="SM00326">
    <property type="entry name" value="SH3"/>
    <property type="match status" value="1"/>
</dbReference>
<protein>
    <submittedName>
        <fullName evidence="12">Cas scaffolding protein family member 4</fullName>
    </submittedName>
</protein>
<dbReference type="InterPro" id="IPR037362">
    <property type="entry name" value="CAS_fam"/>
</dbReference>
<feature type="region of interest" description="Disordered" evidence="10">
    <location>
        <begin position="674"/>
        <end position="694"/>
    </location>
</feature>
<evidence type="ECO:0000256" key="10">
    <source>
        <dbReference type="SAM" id="MobiDB-lite"/>
    </source>
</evidence>
<evidence type="ECO:0000256" key="8">
    <source>
        <dbReference type="ARBA" id="ARBA00022949"/>
    </source>
</evidence>
<dbReference type="InterPro" id="IPR038319">
    <property type="entry name" value="Serine_rich_sf"/>
</dbReference>
<dbReference type="InterPro" id="IPR021901">
    <property type="entry name" value="CAS_C"/>
</dbReference>
<dbReference type="SUPFAM" id="SSF50044">
    <property type="entry name" value="SH3-domain"/>
    <property type="match status" value="1"/>
</dbReference>